<dbReference type="PANTHER" id="PTHR34039">
    <property type="entry name" value="UPF0102 PROTEIN YRAN"/>
    <property type="match status" value="1"/>
</dbReference>
<proteinExistence type="inferred from homology"/>
<dbReference type="InterPro" id="IPR011335">
    <property type="entry name" value="Restrct_endonuc-II-like"/>
</dbReference>
<comment type="caution">
    <text evidence="3">The sequence shown here is derived from an EMBL/GenBank/DDBJ whole genome shotgun (WGS) entry which is preliminary data.</text>
</comment>
<evidence type="ECO:0000313" key="3">
    <source>
        <dbReference type="EMBL" id="GAA4438869.1"/>
    </source>
</evidence>
<accession>A0ABP8LXF1</accession>
<sequence>MNDPNETGLWGEEIAAKYLTENGFTLRCRNFRFQHCEIDLIAEKDGTLIFIEVKTRKWTAYGLPETFVNAGKARLIKRAAEHYIFRYDWQSDIRFDIIGIITAAVDAYSIHHIEDAFC</sequence>
<dbReference type="SUPFAM" id="SSF52980">
    <property type="entry name" value="Restriction endonuclease-like"/>
    <property type="match status" value="1"/>
</dbReference>
<dbReference type="InterPro" id="IPR011856">
    <property type="entry name" value="tRNA_endonuc-like_dom_sf"/>
</dbReference>
<evidence type="ECO:0000313" key="4">
    <source>
        <dbReference type="Proteomes" id="UP001501508"/>
    </source>
</evidence>
<keyword evidence="4" id="KW-1185">Reference proteome</keyword>
<organism evidence="3 4">
    <name type="scientific">Ravibacter arvi</name>
    <dbReference type="NCBI Taxonomy" id="2051041"/>
    <lineage>
        <taxon>Bacteria</taxon>
        <taxon>Pseudomonadati</taxon>
        <taxon>Bacteroidota</taxon>
        <taxon>Cytophagia</taxon>
        <taxon>Cytophagales</taxon>
        <taxon>Spirosomataceae</taxon>
        <taxon>Ravibacter</taxon>
    </lineage>
</organism>
<dbReference type="Pfam" id="PF02021">
    <property type="entry name" value="UPF0102"/>
    <property type="match status" value="1"/>
</dbReference>
<dbReference type="InterPro" id="IPR003509">
    <property type="entry name" value="UPF0102_YraN-like"/>
</dbReference>
<gene>
    <name evidence="3" type="ORF">GCM10023091_20120</name>
</gene>
<dbReference type="CDD" id="cd20736">
    <property type="entry name" value="PoNe_Nuclease"/>
    <property type="match status" value="1"/>
</dbReference>
<comment type="similarity">
    <text evidence="1 2">Belongs to the UPF0102 family.</text>
</comment>
<dbReference type="EMBL" id="BAABEY010000020">
    <property type="protein sequence ID" value="GAA4438869.1"/>
    <property type="molecule type" value="Genomic_DNA"/>
</dbReference>
<dbReference type="PANTHER" id="PTHR34039:SF1">
    <property type="entry name" value="UPF0102 PROTEIN YRAN"/>
    <property type="match status" value="1"/>
</dbReference>
<evidence type="ECO:0000256" key="1">
    <source>
        <dbReference type="ARBA" id="ARBA00006738"/>
    </source>
</evidence>
<dbReference type="Proteomes" id="UP001501508">
    <property type="component" value="Unassembled WGS sequence"/>
</dbReference>
<dbReference type="Gene3D" id="3.40.1350.10">
    <property type="match status" value="1"/>
</dbReference>
<protein>
    <recommendedName>
        <fullName evidence="2">UPF0102 protein GCM10023091_20120</fullName>
    </recommendedName>
</protein>
<evidence type="ECO:0000256" key="2">
    <source>
        <dbReference type="HAMAP-Rule" id="MF_00048"/>
    </source>
</evidence>
<dbReference type="HAMAP" id="MF_00048">
    <property type="entry name" value="UPF0102"/>
    <property type="match status" value="1"/>
</dbReference>
<dbReference type="RefSeq" id="WP_345028494.1">
    <property type="nucleotide sequence ID" value="NZ_BAABEY010000020.1"/>
</dbReference>
<reference evidence="4" key="1">
    <citation type="journal article" date="2019" name="Int. J. Syst. Evol. Microbiol.">
        <title>The Global Catalogue of Microorganisms (GCM) 10K type strain sequencing project: providing services to taxonomists for standard genome sequencing and annotation.</title>
        <authorList>
            <consortium name="The Broad Institute Genomics Platform"/>
            <consortium name="The Broad Institute Genome Sequencing Center for Infectious Disease"/>
            <person name="Wu L."/>
            <person name="Ma J."/>
        </authorList>
    </citation>
    <scope>NUCLEOTIDE SEQUENCE [LARGE SCALE GENOMIC DNA]</scope>
    <source>
        <strain evidence="4">JCM 31920</strain>
    </source>
</reference>
<name>A0ABP8LXF1_9BACT</name>